<reference evidence="1" key="1">
    <citation type="submission" date="2021-04" db="EMBL/GenBank/DDBJ databases">
        <title>Ouciella asimina sp. nov., isolated from the surface seawater in the hydrothermal field of Okinawa Trough.</title>
        <authorList>
            <person name="Shuang W."/>
        </authorList>
    </citation>
    <scope>NUCLEOTIDE SEQUENCE</scope>
    <source>
        <strain evidence="1">LXI357</strain>
    </source>
</reference>
<evidence type="ECO:0000313" key="2">
    <source>
        <dbReference type="Proteomes" id="UP000676996"/>
    </source>
</evidence>
<protein>
    <submittedName>
        <fullName evidence="1">Uncharacterized protein</fullName>
    </submittedName>
</protein>
<comment type="caution">
    <text evidence="1">The sequence shown here is derived from an EMBL/GenBank/DDBJ whole genome shotgun (WGS) entry which is preliminary data.</text>
</comment>
<dbReference type="AlphaFoldDB" id="A0A8T4IL48"/>
<dbReference type="EMBL" id="JAGRQC010000005">
    <property type="protein sequence ID" value="MBR0553845.1"/>
    <property type="molecule type" value="Genomic_DNA"/>
</dbReference>
<evidence type="ECO:0000313" key="1">
    <source>
        <dbReference type="EMBL" id="MBR0553845.1"/>
    </source>
</evidence>
<dbReference type="RefSeq" id="WP_284055104.1">
    <property type="nucleotide sequence ID" value="NZ_JAGRQC010000005.1"/>
</dbReference>
<proteinExistence type="predicted"/>
<dbReference type="Proteomes" id="UP000676996">
    <property type="component" value="Unassembled WGS sequence"/>
</dbReference>
<name>A0A8T4IL48_9SPHN</name>
<sequence length="147" mass="16203">MTVRYLAATDYLLDHLVTGGAGMSPVQLADLAVSAVSLERILADIELDAELSASERSKWRTNLANFRKLLVQSGGQMPAVSGEALEHWGKVLLLNLQHDYGYGPEEMSAEERLVVATAADLGLIYLTPRRQWNDTLREDYGLAIEES</sequence>
<gene>
    <name evidence="1" type="ORF">J7S20_15155</name>
</gene>
<accession>A0A8T4IL48</accession>
<keyword evidence="2" id="KW-1185">Reference proteome</keyword>
<organism evidence="1 2">
    <name type="scientific">Stakelama marina</name>
    <dbReference type="NCBI Taxonomy" id="2826939"/>
    <lineage>
        <taxon>Bacteria</taxon>
        <taxon>Pseudomonadati</taxon>
        <taxon>Pseudomonadota</taxon>
        <taxon>Alphaproteobacteria</taxon>
        <taxon>Sphingomonadales</taxon>
        <taxon>Sphingomonadaceae</taxon>
        <taxon>Stakelama</taxon>
    </lineage>
</organism>